<evidence type="ECO:0000256" key="4">
    <source>
        <dbReference type="ARBA" id="ARBA00022759"/>
    </source>
</evidence>
<dbReference type="CDD" id="cd01647">
    <property type="entry name" value="RT_LTR"/>
    <property type="match status" value="1"/>
</dbReference>
<evidence type="ECO:0000313" key="12">
    <source>
        <dbReference type="Proteomes" id="UP000288805"/>
    </source>
</evidence>
<protein>
    <submittedName>
        <fullName evidence="11">Retrovirus-related Pol polyprotein from transposon 17.6</fullName>
    </submittedName>
</protein>
<dbReference type="InterPro" id="IPR012337">
    <property type="entry name" value="RNaseH-like_sf"/>
</dbReference>
<dbReference type="InterPro" id="IPR000477">
    <property type="entry name" value="RT_dom"/>
</dbReference>
<dbReference type="SUPFAM" id="SSF56672">
    <property type="entry name" value="DNA/RNA polymerases"/>
    <property type="match status" value="1"/>
</dbReference>
<evidence type="ECO:0000256" key="3">
    <source>
        <dbReference type="ARBA" id="ARBA00022722"/>
    </source>
</evidence>
<dbReference type="AlphaFoldDB" id="A0A438G5L5"/>
<organism evidence="11 12">
    <name type="scientific">Vitis vinifera</name>
    <name type="common">Grape</name>
    <dbReference type="NCBI Taxonomy" id="29760"/>
    <lineage>
        <taxon>Eukaryota</taxon>
        <taxon>Viridiplantae</taxon>
        <taxon>Streptophyta</taxon>
        <taxon>Embryophyta</taxon>
        <taxon>Tracheophyta</taxon>
        <taxon>Spermatophyta</taxon>
        <taxon>Magnoliopsida</taxon>
        <taxon>eudicotyledons</taxon>
        <taxon>Gunneridae</taxon>
        <taxon>Pentapetalae</taxon>
        <taxon>rosids</taxon>
        <taxon>Vitales</taxon>
        <taxon>Vitaceae</taxon>
        <taxon>Viteae</taxon>
        <taxon>Vitis</taxon>
    </lineage>
</organism>
<evidence type="ECO:0000256" key="7">
    <source>
        <dbReference type="SAM" id="MobiDB-lite"/>
    </source>
</evidence>
<dbReference type="InterPro" id="IPR043502">
    <property type="entry name" value="DNA/RNA_pol_sf"/>
</dbReference>
<evidence type="ECO:0000313" key="11">
    <source>
        <dbReference type="EMBL" id="RVW67502.1"/>
    </source>
</evidence>
<dbReference type="Gene3D" id="3.10.10.10">
    <property type="entry name" value="HIV Type 1 Reverse Transcriptase, subunit A, domain 1"/>
    <property type="match status" value="1"/>
</dbReference>
<dbReference type="PANTHER" id="PTHR48475">
    <property type="entry name" value="RIBONUCLEASE H"/>
    <property type="match status" value="1"/>
</dbReference>
<evidence type="ECO:0000256" key="1">
    <source>
        <dbReference type="ARBA" id="ARBA00022679"/>
    </source>
</evidence>
<dbReference type="PANTHER" id="PTHR48475:SF1">
    <property type="entry name" value="RNASE H TYPE-1 DOMAIN-CONTAINING PROTEIN"/>
    <property type="match status" value="1"/>
</dbReference>
<name>A0A438G5L5_VITVI</name>
<keyword evidence="6" id="KW-0695">RNA-directed DNA polymerase</keyword>
<keyword evidence="1" id="KW-0808">Transferase</keyword>
<accession>A0A438G5L5</accession>
<dbReference type="EMBL" id="QGNW01000580">
    <property type="protein sequence ID" value="RVW67502.1"/>
    <property type="molecule type" value="Genomic_DNA"/>
</dbReference>
<dbReference type="InterPro" id="IPR043128">
    <property type="entry name" value="Rev_trsase/Diguanyl_cyclase"/>
</dbReference>
<keyword evidence="5" id="KW-0378">Hydrolase</keyword>
<reference evidence="11 12" key="1">
    <citation type="journal article" date="2018" name="PLoS Genet.">
        <title>Population sequencing reveals clonal diversity and ancestral inbreeding in the grapevine cultivar Chardonnay.</title>
        <authorList>
            <person name="Roach M.J."/>
            <person name="Johnson D.L."/>
            <person name="Bohlmann J."/>
            <person name="van Vuuren H.J."/>
            <person name="Jones S.J."/>
            <person name="Pretorius I.S."/>
            <person name="Schmidt S.A."/>
            <person name="Borneman A.R."/>
        </authorList>
    </citation>
    <scope>NUCLEOTIDE SEQUENCE [LARGE SCALE GENOMIC DNA]</scope>
    <source>
        <strain evidence="12">cv. Chardonnay</strain>
        <tissue evidence="11">Leaf</tissue>
    </source>
</reference>
<dbReference type="Gene3D" id="3.30.70.270">
    <property type="match status" value="2"/>
</dbReference>
<dbReference type="InterPro" id="IPR002156">
    <property type="entry name" value="RNaseH_domain"/>
</dbReference>
<dbReference type="GO" id="GO:0003676">
    <property type="term" value="F:nucleic acid binding"/>
    <property type="evidence" value="ECO:0007669"/>
    <property type="project" value="InterPro"/>
</dbReference>
<dbReference type="Proteomes" id="UP000288805">
    <property type="component" value="Unassembled WGS sequence"/>
</dbReference>
<feature type="domain" description="Reverse transcriptase" evidence="8">
    <location>
        <begin position="335"/>
        <end position="494"/>
    </location>
</feature>
<evidence type="ECO:0000256" key="5">
    <source>
        <dbReference type="ARBA" id="ARBA00022801"/>
    </source>
</evidence>
<feature type="domain" description="RNase H type-1" evidence="9">
    <location>
        <begin position="705"/>
        <end position="773"/>
    </location>
</feature>
<evidence type="ECO:0000256" key="2">
    <source>
        <dbReference type="ARBA" id="ARBA00022695"/>
    </source>
</evidence>
<dbReference type="Pfam" id="PF13456">
    <property type="entry name" value="RVT_3"/>
    <property type="match status" value="1"/>
</dbReference>
<dbReference type="Gene3D" id="3.30.420.10">
    <property type="entry name" value="Ribonuclease H-like superfamily/Ribonuclease H"/>
    <property type="match status" value="1"/>
</dbReference>
<feature type="domain" description="Reverse transcriptase RNase H-like" evidence="10">
    <location>
        <begin position="549"/>
        <end position="652"/>
    </location>
</feature>
<evidence type="ECO:0000259" key="10">
    <source>
        <dbReference type="Pfam" id="PF17917"/>
    </source>
</evidence>
<feature type="region of interest" description="Disordered" evidence="7">
    <location>
        <begin position="226"/>
        <end position="249"/>
    </location>
</feature>
<dbReference type="GO" id="GO:0004523">
    <property type="term" value="F:RNA-DNA hybrid ribonuclease activity"/>
    <property type="evidence" value="ECO:0007669"/>
    <property type="project" value="InterPro"/>
</dbReference>
<evidence type="ECO:0000259" key="8">
    <source>
        <dbReference type="Pfam" id="PF00078"/>
    </source>
</evidence>
<dbReference type="InterPro" id="IPR041373">
    <property type="entry name" value="RT_RNaseH"/>
</dbReference>
<keyword evidence="3" id="KW-0540">Nuclease</keyword>
<dbReference type="Pfam" id="PF17917">
    <property type="entry name" value="RT_RNaseH"/>
    <property type="match status" value="1"/>
</dbReference>
<dbReference type="CDD" id="cd09274">
    <property type="entry name" value="RNase_HI_RT_Ty3"/>
    <property type="match status" value="1"/>
</dbReference>
<gene>
    <name evidence="11" type="primary">pol_942</name>
    <name evidence="11" type="ORF">CK203_063105</name>
</gene>
<sequence>MRLADYFVRASESHAPSNGIIGGLSITQKAELQRLVQQLRLSDGALDPLISTLITPSSPDRTSLMTLCFPDEIDEHRTFAEIGDIVDGAAPHDEYVDEMLAMSLSQIEEIASFELASPFDLLGVSILEIIEEIQVAPAPEVAEDVIVVDGLFDGPIGLDKGTSDFVDPPLSFDVLSGFVSHHDYVSEFSSMDLSIFKYLPVSHVIDLSALSSPTSQIFDIDDEIAQRDSDDDSSSVSDSDPVDERVSPTVGNTEIVDFDTVDQPRELRIRSDLSVDERDSLIQLLRAYLDVFAWSYEDMPGLDPSIVEEEIQKQLNVGFLLVVEYPEWLANVVLVPKKEGNVRVCVDFRDLNKASPNDDFPLPQIDMLVESMVGHSMLSFMDGFFGYNQILMAPEDIEKMSFIIEWGTYCYRVMPFELKNVGATYQRAATTLFHDMMHRDVEVYVDDMIVKARDRPDHLAALERFFERIRQFRLRLNPKKCTFRVTSGKLLGYMVSERGIEVDPDKIIAILDMPAPRTEREIRGFLGRLQYISRFIARLTDIFLAPPTPGHPLLLYLSVSDVALGCMLAQLDDSGKDRVIYYLSKRMLDYETRYVMIERYCLALVWATRRLRHYMTQYSVHLISHLDPLRYLSDRPALIGRLMRWLVLLTEFDIHYVTQKSIRGSIVADHLASLPISDGRAIDDDFLDEDVATVTSLSSWRMYFDGAANHSGYGIGVLLISPHGDHISRFVRLAFLDRHPATNNIVEYEACILGLETVLELGIRQMEVFGDSNLELQPLEADHSKLKANFAGLRNQPLAVRWCPSCCEISQPSCTVVKFS</sequence>
<evidence type="ECO:0000259" key="9">
    <source>
        <dbReference type="Pfam" id="PF13456"/>
    </source>
</evidence>
<proteinExistence type="predicted"/>
<comment type="caution">
    <text evidence="11">The sequence shown here is derived from an EMBL/GenBank/DDBJ whole genome shotgun (WGS) entry which is preliminary data.</text>
</comment>
<dbReference type="SUPFAM" id="SSF53098">
    <property type="entry name" value="Ribonuclease H-like"/>
    <property type="match status" value="1"/>
</dbReference>
<dbReference type="InterPro" id="IPR036397">
    <property type="entry name" value="RNaseH_sf"/>
</dbReference>
<evidence type="ECO:0000256" key="6">
    <source>
        <dbReference type="ARBA" id="ARBA00022918"/>
    </source>
</evidence>
<dbReference type="GO" id="GO:0003964">
    <property type="term" value="F:RNA-directed DNA polymerase activity"/>
    <property type="evidence" value="ECO:0007669"/>
    <property type="project" value="UniProtKB-KW"/>
</dbReference>
<keyword evidence="2" id="KW-0548">Nucleotidyltransferase</keyword>
<dbReference type="Pfam" id="PF00078">
    <property type="entry name" value="RVT_1"/>
    <property type="match status" value="1"/>
</dbReference>
<keyword evidence="4" id="KW-0255">Endonuclease</keyword>